<feature type="chain" id="PRO_5027166454" description="Flagella basal body P-ring formation protein FlgA" evidence="4">
    <location>
        <begin position="21"/>
        <end position="142"/>
    </location>
</feature>
<dbReference type="SMART" id="SM00858">
    <property type="entry name" value="SAF"/>
    <property type="match status" value="1"/>
</dbReference>
<dbReference type="Proteomes" id="UP000436822">
    <property type="component" value="Unassembled WGS sequence"/>
</dbReference>
<feature type="signal peptide" evidence="4">
    <location>
        <begin position="1"/>
        <end position="20"/>
    </location>
</feature>
<proteinExistence type="inferred from homology"/>
<dbReference type="NCBIfam" id="TIGR03170">
    <property type="entry name" value="flgA_cterm"/>
    <property type="match status" value="1"/>
</dbReference>
<organism evidence="6 7">
    <name type="scientific">Litoreibacter roseus</name>
    <dbReference type="NCBI Taxonomy" id="2601869"/>
    <lineage>
        <taxon>Bacteria</taxon>
        <taxon>Pseudomonadati</taxon>
        <taxon>Pseudomonadota</taxon>
        <taxon>Alphaproteobacteria</taxon>
        <taxon>Rhodobacterales</taxon>
        <taxon>Roseobacteraceae</taxon>
        <taxon>Litoreibacter</taxon>
    </lineage>
</organism>
<dbReference type="InterPro" id="IPR039246">
    <property type="entry name" value="Flagellar_FlgA"/>
</dbReference>
<dbReference type="Pfam" id="PF13144">
    <property type="entry name" value="ChapFlgA"/>
    <property type="match status" value="1"/>
</dbReference>
<dbReference type="RefSeq" id="WP_159807875.1">
    <property type="nucleotide sequence ID" value="NZ_BLJE01000002.1"/>
</dbReference>
<evidence type="ECO:0000259" key="5">
    <source>
        <dbReference type="SMART" id="SM00858"/>
    </source>
</evidence>
<evidence type="ECO:0000256" key="2">
    <source>
        <dbReference type="ARBA" id="ARBA00022729"/>
    </source>
</evidence>
<keyword evidence="4" id="KW-1005">Bacterial flagellum biogenesis</keyword>
<dbReference type="AlphaFoldDB" id="A0A6N6JGA4"/>
<dbReference type="InterPro" id="IPR017585">
    <property type="entry name" value="SAF_FlgA"/>
</dbReference>
<evidence type="ECO:0000313" key="6">
    <source>
        <dbReference type="EMBL" id="GFE64409.1"/>
    </source>
</evidence>
<dbReference type="EMBL" id="BLJE01000002">
    <property type="protein sequence ID" value="GFE64409.1"/>
    <property type="molecule type" value="Genomic_DNA"/>
</dbReference>
<dbReference type="CDD" id="cd11614">
    <property type="entry name" value="SAF_CpaB_FlgA_like"/>
    <property type="match status" value="1"/>
</dbReference>
<dbReference type="Gene3D" id="2.30.30.760">
    <property type="match status" value="1"/>
</dbReference>
<dbReference type="OrthoDB" id="7619725at2"/>
<keyword evidence="2 4" id="KW-0732">Signal</keyword>
<gene>
    <name evidence="6" type="ORF">KIN_14830</name>
</gene>
<comment type="similarity">
    <text evidence="4">Belongs to the FlgA family.</text>
</comment>
<keyword evidence="6" id="KW-0282">Flagellum</keyword>
<evidence type="ECO:0000256" key="3">
    <source>
        <dbReference type="ARBA" id="ARBA00022764"/>
    </source>
</evidence>
<dbReference type="GO" id="GO:0044780">
    <property type="term" value="P:bacterial-type flagellum assembly"/>
    <property type="evidence" value="ECO:0007669"/>
    <property type="project" value="InterPro"/>
</dbReference>
<evidence type="ECO:0000256" key="4">
    <source>
        <dbReference type="RuleBase" id="RU362063"/>
    </source>
</evidence>
<feature type="domain" description="SAF" evidence="5">
    <location>
        <begin position="21"/>
        <end position="79"/>
    </location>
</feature>
<evidence type="ECO:0000256" key="1">
    <source>
        <dbReference type="ARBA" id="ARBA00004418"/>
    </source>
</evidence>
<reference evidence="6 7" key="1">
    <citation type="submission" date="2019-12" db="EMBL/GenBank/DDBJ databases">
        <title>Litoreibacter badius sp. nov., a novel bacteriochlorophyll a-containing bacterium in the genus Litoreibacter.</title>
        <authorList>
            <person name="Kanamuro M."/>
            <person name="Takabe Y."/>
            <person name="Mori K."/>
            <person name="Takaichi S."/>
            <person name="Hanada S."/>
        </authorList>
    </citation>
    <scope>NUCLEOTIDE SEQUENCE [LARGE SCALE GENOMIC DNA]</scope>
    <source>
        <strain evidence="6 7">K6</strain>
    </source>
</reference>
<comment type="subcellular location">
    <subcellularLocation>
        <location evidence="1 4">Periplasm</location>
    </subcellularLocation>
</comment>
<keyword evidence="3 4" id="KW-0574">Periplasm</keyword>
<keyword evidence="6" id="KW-0966">Cell projection</keyword>
<accession>A0A6N6JGA4</accession>
<dbReference type="PANTHER" id="PTHR36307">
    <property type="entry name" value="FLAGELLA BASAL BODY P-RING FORMATION PROTEIN FLGA"/>
    <property type="match status" value="1"/>
</dbReference>
<keyword evidence="6" id="KW-0969">Cilium</keyword>
<evidence type="ECO:0000313" key="7">
    <source>
        <dbReference type="Proteomes" id="UP000436822"/>
    </source>
</evidence>
<protein>
    <recommendedName>
        <fullName evidence="4">Flagella basal body P-ring formation protein FlgA</fullName>
    </recommendedName>
</protein>
<dbReference type="GO" id="GO:0042597">
    <property type="term" value="C:periplasmic space"/>
    <property type="evidence" value="ECO:0007669"/>
    <property type="project" value="UniProtKB-SubCell"/>
</dbReference>
<comment type="caution">
    <text evidence="6">The sequence shown here is derived from an EMBL/GenBank/DDBJ whole genome shotgun (WGS) entry which is preliminary data.</text>
</comment>
<comment type="function">
    <text evidence="4">Involved in the assembly process of the P-ring formation. It may associate with FlgF on the rod constituting a structure essential for the P-ring assembly or may act as a modulator protein for the P-ring assembly.</text>
</comment>
<dbReference type="PANTHER" id="PTHR36307:SF1">
    <property type="entry name" value="FLAGELLA BASAL BODY P-RING FORMATION PROTEIN FLGA"/>
    <property type="match status" value="1"/>
</dbReference>
<dbReference type="InterPro" id="IPR013974">
    <property type="entry name" value="SAF"/>
</dbReference>
<name>A0A6N6JGA4_9RHOB</name>
<sequence length="142" mass="14992">MRVILLLTAVVASFWGAATLADTVVPTRTIRANTVITAADLKLIPETILGMVEDIGVVAGSEARTNLYVGRPIRPSDIGPPAIVERNQVITIIYLKGGLSIATEGRALDRGGVGDRLKVMNLASRNTVFGRVDQSGAVRVGN</sequence>
<keyword evidence="7" id="KW-1185">Reference proteome</keyword>